<evidence type="ECO:0000256" key="1">
    <source>
        <dbReference type="SAM" id="MobiDB-lite"/>
    </source>
</evidence>
<dbReference type="AlphaFoldDB" id="I1C0W8"/>
<proteinExistence type="predicted"/>
<protein>
    <submittedName>
        <fullName evidence="2">Uncharacterized protein</fullName>
    </submittedName>
</protein>
<name>I1C0W8_RHIO9</name>
<dbReference type="RefSeq" id="XP_067517494.1">
    <property type="nucleotide sequence ID" value="XM_067661393.1"/>
</dbReference>
<dbReference type="EMBL" id="CH476736">
    <property type="protein sequence ID" value="EIE82098.1"/>
    <property type="molecule type" value="Genomic_DNA"/>
</dbReference>
<keyword evidence="3" id="KW-1185">Reference proteome</keyword>
<dbReference type="Proteomes" id="UP000009138">
    <property type="component" value="Unassembled WGS sequence"/>
</dbReference>
<evidence type="ECO:0000313" key="3">
    <source>
        <dbReference type="Proteomes" id="UP000009138"/>
    </source>
</evidence>
<feature type="region of interest" description="Disordered" evidence="1">
    <location>
        <begin position="48"/>
        <end position="72"/>
    </location>
</feature>
<accession>I1C0W8</accession>
<evidence type="ECO:0000313" key="2">
    <source>
        <dbReference type="EMBL" id="EIE82098.1"/>
    </source>
</evidence>
<dbReference type="GeneID" id="93613774"/>
<sequence>MQLFVISKSTSVDPTPSPDVIDTLKATLHFPFLHNTIHRGNTMDYIIHSDNEQQQQPQQQSHQQVFTRAEVG</sequence>
<feature type="compositionally biased region" description="Low complexity" evidence="1">
    <location>
        <begin position="53"/>
        <end position="64"/>
    </location>
</feature>
<reference evidence="2 3" key="1">
    <citation type="journal article" date="2009" name="PLoS Genet.">
        <title>Genomic analysis of the basal lineage fungus Rhizopus oryzae reveals a whole-genome duplication.</title>
        <authorList>
            <person name="Ma L.-J."/>
            <person name="Ibrahim A.S."/>
            <person name="Skory C."/>
            <person name="Grabherr M.G."/>
            <person name="Burger G."/>
            <person name="Butler M."/>
            <person name="Elias M."/>
            <person name="Idnurm A."/>
            <person name="Lang B.F."/>
            <person name="Sone T."/>
            <person name="Abe A."/>
            <person name="Calvo S.E."/>
            <person name="Corrochano L.M."/>
            <person name="Engels R."/>
            <person name="Fu J."/>
            <person name="Hansberg W."/>
            <person name="Kim J.-M."/>
            <person name="Kodira C.D."/>
            <person name="Koehrsen M.J."/>
            <person name="Liu B."/>
            <person name="Miranda-Saavedra D."/>
            <person name="O'Leary S."/>
            <person name="Ortiz-Castellanos L."/>
            <person name="Poulter R."/>
            <person name="Rodriguez-Romero J."/>
            <person name="Ruiz-Herrera J."/>
            <person name="Shen Y.-Q."/>
            <person name="Zeng Q."/>
            <person name="Galagan J."/>
            <person name="Birren B.W."/>
            <person name="Cuomo C.A."/>
            <person name="Wickes B.L."/>
        </authorList>
    </citation>
    <scope>NUCLEOTIDE SEQUENCE [LARGE SCALE GENOMIC DNA]</scope>
    <source>
        <strain evidence="3">RA 99-880 / ATCC MYA-4621 / FGSC 9543 / NRRL 43880</strain>
    </source>
</reference>
<dbReference type="VEuPathDB" id="FungiDB:RO3G_06803"/>
<gene>
    <name evidence="2" type="ORF">RO3G_06803</name>
</gene>
<dbReference type="InParanoid" id="I1C0W8"/>
<organism evidence="2 3">
    <name type="scientific">Rhizopus delemar (strain RA 99-880 / ATCC MYA-4621 / FGSC 9543 / NRRL 43880)</name>
    <name type="common">Mucormycosis agent</name>
    <name type="synonym">Rhizopus arrhizus var. delemar</name>
    <dbReference type="NCBI Taxonomy" id="246409"/>
    <lineage>
        <taxon>Eukaryota</taxon>
        <taxon>Fungi</taxon>
        <taxon>Fungi incertae sedis</taxon>
        <taxon>Mucoromycota</taxon>
        <taxon>Mucoromycotina</taxon>
        <taxon>Mucoromycetes</taxon>
        <taxon>Mucorales</taxon>
        <taxon>Mucorineae</taxon>
        <taxon>Rhizopodaceae</taxon>
        <taxon>Rhizopus</taxon>
    </lineage>
</organism>